<dbReference type="RefSeq" id="WP_202858017.1">
    <property type="nucleotide sequence ID" value="NZ_JAEUGD010000064.1"/>
</dbReference>
<dbReference type="InterPro" id="IPR011335">
    <property type="entry name" value="Restrct_endonuc-II-like"/>
</dbReference>
<dbReference type="PANTHER" id="PTHR38590">
    <property type="entry name" value="BLL0828 PROTEIN"/>
    <property type="match status" value="1"/>
</dbReference>
<dbReference type="Pfam" id="PF04480">
    <property type="entry name" value="DUF559"/>
    <property type="match status" value="1"/>
</dbReference>
<keyword evidence="3" id="KW-1185">Reference proteome</keyword>
<protein>
    <submittedName>
        <fullName evidence="2">DUF559 domain-containing protein</fullName>
    </submittedName>
</protein>
<dbReference type="SUPFAM" id="SSF52980">
    <property type="entry name" value="Restriction endonuclease-like"/>
    <property type="match status" value="1"/>
</dbReference>
<sequence>MNNLHSGASGNDFRNAKENRQQLTFAEQLLWMQLRNRRLKGFKFRRQHPISAFIIDFYCHQCLLAIEVDGGYHEDPQQMEYDIERTRVLEELGVHVVRFSNDEVVKKMSWVLEEIGKHLIPSPSPQGEGSKSSP</sequence>
<dbReference type="EMBL" id="JAEUGD010000064">
    <property type="protein sequence ID" value="MBL6448478.1"/>
    <property type="molecule type" value="Genomic_DNA"/>
</dbReference>
<evidence type="ECO:0000313" key="2">
    <source>
        <dbReference type="EMBL" id="MBL6448478.1"/>
    </source>
</evidence>
<comment type="caution">
    <text evidence="2">The sequence shown here is derived from an EMBL/GenBank/DDBJ whole genome shotgun (WGS) entry which is preliminary data.</text>
</comment>
<dbReference type="Proteomes" id="UP000614216">
    <property type="component" value="Unassembled WGS sequence"/>
</dbReference>
<organism evidence="2 3">
    <name type="scientific">Fulvivirga marina</name>
    <dbReference type="NCBI Taxonomy" id="2494733"/>
    <lineage>
        <taxon>Bacteria</taxon>
        <taxon>Pseudomonadati</taxon>
        <taxon>Bacteroidota</taxon>
        <taxon>Cytophagia</taxon>
        <taxon>Cytophagales</taxon>
        <taxon>Fulvivirgaceae</taxon>
        <taxon>Fulvivirga</taxon>
    </lineage>
</organism>
<dbReference type="CDD" id="cd01038">
    <property type="entry name" value="Endonuclease_DUF559"/>
    <property type="match status" value="1"/>
</dbReference>
<dbReference type="PANTHER" id="PTHR38590:SF1">
    <property type="entry name" value="BLL0828 PROTEIN"/>
    <property type="match status" value="1"/>
</dbReference>
<dbReference type="Gene3D" id="3.40.960.10">
    <property type="entry name" value="VSR Endonuclease"/>
    <property type="match status" value="1"/>
</dbReference>
<gene>
    <name evidence="2" type="ORF">JMN32_19350</name>
</gene>
<dbReference type="InterPro" id="IPR047216">
    <property type="entry name" value="Endonuclease_DUF559_bact"/>
</dbReference>
<evidence type="ECO:0000313" key="3">
    <source>
        <dbReference type="Proteomes" id="UP000614216"/>
    </source>
</evidence>
<proteinExistence type="predicted"/>
<evidence type="ECO:0000259" key="1">
    <source>
        <dbReference type="Pfam" id="PF04480"/>
    </source>
</evidence>
<dbReference type="AlphaFoldDB" id="A0A937G1S5"/>
<reference evidence="2" key="1">
    <citation type="submission" date="2021-01" db="EMBL/GenBank/DDBJ databases">
        <title>Fulvivirga kasyanovii gen. nov., sp nov., a novel member of the phylum Bacteroidetes isolated from seawater in a mussel farm.</title>
        <authorList>
            <person name="Zhao L.-H."/>
            <person name="Wang Z.-J."/>
        </authorList>
    </citation>
    <scope>NUCLEOTIDE SEQUENCE</scope>
    <source>
        <strain evidence="2">29W222</strain>
    </source>
</reference>
<feature type="domain" description="DUF559" evidence="1">
    <location>
        <begin position="14"/>
        <end position="118"/>
    </location>
</feature>
<dbReference type="InterPro" id="IPR007569">
    <property type="entry name" value="DUF559"/>
</dbReference>
<name>A0A937G1S5_9BACT</name>
<accession>A0A937G1S5</accession>